<evidence type="ECO:0000313" key="1">
    <source>
        <dbReference type="EMBL" id="AAZ61764.1"/>
    </source>
</evidence>
<accession>Q46YL9</accession>
<sequence length="148" mass="15826">MAREIELASNRYSIGRLNAMQQFHVSRRIAPIIPALIPVYMRMQASGKPLTEDLDGLATALQPLADGLAALKDDDAEYVIGTCLSVVQRQQATGWARVWSGKESMFDDMDLSVTLPLVIQVISANLGPFINGLLTSQASSPASAAPAG</sequence>
<dbReference type="OrthoDB" id="9034327at2"/>
<reference evidence="1" key="1">
    <citation type="submission" date="2005-08" db="EMBL/GenBank/DDBJ databases">
        <title>Complete sequence of Chromosome1 of Ralstonia eutropha JMP134.</title>
        <authorList>
            <person name="Copeland A."/>
            <person name="Lucas S."/>
            <person name="Lapidus A."/>
            <person name="Barry K."/>
            <person name="Detter J.C."/>
            <person name="Glavina T."/>
            <person name="Hammon N."/>
            <person name="Israni S."/>
            <person name="Pitluck S."/>
            <person name="Goltsman E."/>
            <person name="Martinez M."/>
            <person name="Schmutz J."/>
            <person name="Larimer F."/>
            <person name="Land M."/>
            <person name="Lykidis A."/>
            <person name="Richardson P."/>
        </authorList>
    </citation>
    <scope>NUCLEOTIDE SEQUENCE</scope>
    <source>
        <strain evidence="1">JMP134</strain>
    </source>
</reference>
<dbReference type="EMBL" id="CP000090">
    <property type="protein sequence ID" value="AAZ61764.1"/>
    <property type="molecule type" value="Genomic_DNA"/>
</dbReference>
<dbReference type="Pfam" id="PF21822">
    <property type="entry name" value="Phage_TAC_15"/>
    <property type="match status" value="1"/>
</dbReference>
<dbReference type="STRING" id="264198.Reut_A2402"/>
<dbReference type="InterPro" id="IPR049156">
    <property type="entry name" value="Phage_chap_TAC_15-like"/>
</dbReference>
<dbReference type="KEGG" id="reu:Reut_A2402"/>
<dbReference type="AlphaFoldDB" id="Q46YL9"/>
<dbReference type="eggNOG" id="ENOG5032ZQZ">
    <property type="taxonomic scope" value="Bacteria"/>
</dbReference>
<proteinExistence type="predicted"/>
<gene>
    <name evidence="1" type="ordered locus">Reut_A2402</name>
</gene>
<organism evidence="1">
    <name type="scientific">Cupriavidus pinatubonensis (strain JMP 134 / LMG 1197)</name>
    <name type="common">Cupriavidus necator (strain JMP 134)</name>
    <dbReference type="NCBI Taxonomy" id="264198"/>
    <lineage>
        <taxon>Bacteria</taxon>
        <taxon>Pseudomonadati</taxon>
        <taxon>Pseudomonadota</taxon>
        <taxon>Betaproteobacteria</taxon>
        <taxon>Burkholderiales</taxon>
        <taxon>Burkholderiaceae</taxon>
        <taxon>Cupriavidus</taxon>
    </lineage>
</organism>
<dbReference type="HOGENOM" id="CLU_124318_0_0_4"/>
<name>Q46YL9_CUPPJ</name>
<protein>
    <submittedName>
        <fullName evidence="1">Putative bacteriophage protein</fullName>
    </submittedName>
</protein>